<proteinExistence type="predicted"/>
<protein>
    <submittedName>
        <fullName evidence="1">Winged helix DNA-binding domain-containing protein</fullName>
    </submittedName>
</protein>
<organism evidence="1">
    <name type="scientific">Gulosibacter sediminis</name>
    <dbReference type="NCBI Taxonomy" id="1729695"/>
    <lineage>
        <taxon>Bacteria</taxon>
        <taxon>Bacillati</taxon>
        <taxon>Actinomycetota</taxon>
        <taxon>Actinomycetes</taxon>
        <taxon>Micrococcales</taxon>
        <taxon>Microbacteriaceae</taxon>
        <taxon>Gulosibacter</taxon>
    </lineage>
</organism>
<accession>A0ABY4MYR8</accession>
<dbReference type="PANTHER" id="PTHR30528">
    <property type="entry name" value="CYTOPLASMIC PROTEIN"/>
    <property type="match status" value="1"/>
</dbReference>
<gene>
    <name evidence="1" type="ORF">M3M28_01490</name>
</gene>
<dbReference type="GO" id="GO:0003677">
    <property type="term" value="F:DNA binding"/>
    <property type="evidence" value="ECO:0007669"/>
    <property type="project" value="UniProtKB-KW"/>
</dbReference>
<dbReference type="EMBL" id="CP097160">
    <property type="protein sequence ID" value="UQN15169.1"/>
    <property type="molecule type" value="Genomic_DNA"/>
</dbReference>
<dbReference type="Pfam" id="PF06224">
    <property type="entry name" value="AlkZ-like"/>
    <property type="match status" value="1"/>
</dbReference>
<reference evidence="1" key="1">
    <citation type="submission" date="2022-05" db="EMBL/GenBank/DDBJ databases">
        <title>Complete genome sequence of toluene-degrading Gulosibacter sediminis strain ACHW.36C.</title>
        <authorList>
            <person name="Wai A.C."/>
            <person name="Lai G.K."/>
            <person name="Griffin S.D."/>
            <person name="Leung F.C."/>
        </authorList>
    </citation>
    <scope>NUCLEOTIDE SEQUENCE [LARGE SCALE GENOMIC DNA]</scope>
    <source>
        <strain evidence="1">ACHW.36C</strain>
    </source>
</reference>
<keyword evidence="1" id="KW-0238">DNA-binding</keyword>
<sequence>MTRTLTLAQARRVAIAAQGLDRPRPETVTMRHLTGVLDRIGLLQIDSVNVLTRAHLLPLFSRLGPYDTALVDRATGKAPHRLMETWAHEATYVPAATYPLLSWKRRNWGSMSAANIEAKHPGIMALVRGIVAEHGPLTNRELERYVDEAHAARPSDGWGWSWSGAKVALEILFDEGVITSARRNAQFERVYDLTERVLPPAIAAQETAERADAVRELVRISAQAHGVGSLRCLADYFRLDTASTKRAIAELVELGELEPVTVRGWDREVWLAAGARIPRRTDARALLVPFDPLVFERRRLLELFGMHYRIEIYTPAAKRVHGYYVLPFLLGEHLVARVDLKHDRARGVLLVRSAFAETPDAQAAKTWPREDVVVANLVEELGELARWLGADAVEVAADARGDLPAALSLAPAN</sequence>
<dbReference type="InterPro" id="IPR009351">
    <property type="entry name" value="AlkZ-like"/>
</dbReference>
<name>A0ABY4MYR8_9MICO</name>
<evidence type="ECO:0000313" key="1">
    <source>
        <dbReference type="EMBL" id="UQN15169.1"/>
    </source>
</evidence>
<dbReference type="PANTHER" id="PTHR30528:SF0">
    <property type="entry name" value="CYTOPLASMIC PROTEIN"/>
    <property type="match status" value="1"/>
</dbReference>